<organism evidence="2 3">
    <name type="scientific">Dichomitus squalens</name>
    <dbReference type="NCBI Taxonomy" id="114155"/>
    <lineage>
        <taxon>Eukaryota</taxon>
        <taxon>Fungi</taxon>
        <taxon>Dikarya</taxon>
        <taxon>Basidiomycota</taxon>
        <taxon>Agaricomycotina</taxon>
        <taxon>Agaricomycetes</taxon>
        <taxon>Polyporales</taxon>
        <taxon>Polyporaceae</taxon>
        <taxon>Dichomitus</taxon>
    </lineage>
</organism>
<protein>
    <submittedName>
        <fullName evidence="2">Uncharacterized protein</fullName>
    </submittedName>
</protein>
<feature type="region of interest" description="Disordered" evidence="1">
    <location>
        <begin position="13"/>
        <end position="32"/>
    </location>
</feature>
<dbReference type="Proteomes" id="UP000292082">
    <property type="component" value="Unassembled WGS sequence"/>
</dbReference>
<feature type="region of interest" description="Disordered" evidence="1">
    <location>
        <begin position="121"/>
        <end position="216"/>
    </location>
</feature>
<accession>A0A4Q9N9J4</accession>
<evidence type="ECO:0000313" key="2">
    <source>
        <dbReference type="EMBL" id="TBU51186.1"/>
    </source>
</evidence>
<evidence type="ECO:0000256" key="1">
    <source>
        <dbReference type="SAM" id="MobiDB-lite"/>
    </source>
</evidence>
<proteinExistence type="predicted"/>
<dbReference type="EMBL" id="ML145367">
    <property type="protein sequence ID" value="TBU51186.1"/>
    <property type="molecule type" value="Genomic_DNA"/>
</dbReference>
<name>A0A4Q9N9J4_9APHY</name>
<feature type="compositionally biased region" description="Low complexity" evidence="1">
    <location>
        <begin position="205"/>
        <end position="216"/>
    </location>
</feature>
<gene>
    <name evidence="2" type="ORF">BD310DRAFT_953382</name>
</gene>
<reference evidence="2 3" key="1">
    <citation type="submission" date="2019-01" db="EMBL/GenBank/DDBJ databases">
        <title>Draft genome sequences of three monokaryotic isolates of the white-rot basidiomycete fungus Dichomitus squalens.</title>
        <authorList>
            <consortium name="DOE Joint Genome Institute"/>
            <person name="Lopez S.C."/>
            <person name="Andreopoulos B."/>
            <person name="Pangilinan J."/>
            <person name="Lipzen A."/>
            <person name="Riley R."/>
            <person name="Ahrendt S."/>
            <person name="Ng V."/>
            <person name="Barry K."/>
            <person name="Daum C."/>
            <person name="Grigoriev I.V."/>
            <person name="Hilden K.S."/>
            <person name="Makela M.R."/>
            <person name="de Vries R.P."/>
        </authorList>
    </citation>
    <scope>NUCLEOTIDE SEQUENCE [LARGE SCALE GENOMIC DNA]</scope>
    <source>
        <strain evidence="2 3">CBS 464.89</strain>
    </source>
</reference>
<feature type="compositionally biased region" description="Low complexity" evidence="1">
    <location>
        <begin position="21"/>
        <end position="32"/>
    </location>
</feature>
<keyword evidence="3" id="KW-1185">Reference proteome</keyword>
<evidence type="ECO:0000313" key="3">
    <source>
        <dbReference type="Proteomes" id="UP000292082"/>
    </source>
</evidence>
<sequence>MSFPLRQFLEAVEEHEDADSSSDGSSDVADGDNPISLLDAFGIYSSRAPSPGVPRPKRMAEEIIDDDAMGSIFLPVWDRYQDVCMVFWHARASRTTRSTSEEPQGAAPPTAHLPALEVQASPNSMLPPKVPPSPSKPTRGVRKHPYEHNGPLVPFRSSGWAQTPTTLLPSSSSRSSPTFVRDNPSAALHHSAGPSRSQWDDYATSSSGFSSGRSRW</sequence>
<dbReference type="AlphaFoldDB" id="A0A4Q9N9J4"/>
<feature type="compositionally biased region" description="Low complexity" evidence="1">
    <location>
        <begin position="163"/>
        <end position="178"/>
    </location>
</feature>